<keyword evidence="1" id="KW-0472">Membrane</keyword>
<evidence type="ECO:0000313" key="2">
    <source>
        <dbReference type="EMBL" id="CAB5006640.1"/>
    </source>
</evidence>
<protein>
    <submittedName>
        <fullName evidence="2">Unannotated protein</fullName>
    </submittedName>
</protein>
<evidence type="ECO:0000256" key="1">
    <source>
        <dbReference type="SAM" id="Phobius"/>
    </source>
</evidence>
<accession>A0A6J7PM55</accession>
<feature type="transmembrane region" description="Helical" evidence="1">
    <location>
        <begin position="52"/>
        <end position="74"/>
    </location>
</feature>
<gene>
    <name evidence="2" type="ORF">UFOPK3992_01023</name>
</gene>
<proteinExistence type="predicted"/>
<name>A0A6J7PM55_9ZZZZ</name>
<feature type="transmembrane region" description="Helical" evidence="1">
    <location>
        <begin position="12"/>
        <end position="40"/>
    </location>
</feature>
<keyword evidence="1" id="KW-1133">Transmembrane helix</keyword>
<dbReference type="AlphaFoldDB" id="A0A6J7PM55"/>
<reference evidence="2" key="1">
    <citation type="submission" date="2020-05" db="EMBL/GenBank/DDBJ databases">
        <authorList>
            <person name="Chiriac C."/>
            <person name="Salcher M."/>
            <person name="Ghai R."/>
            <person name="Kavagutti S V."/>
        </authorList>
    </citation>
    <scope>NUCLEOTIDE SEQUENCE</scope>
</reference>
<dbReference type="EMBL" id="CAFBOZ010000134">
    <property type="protein sequence ID" value="CAB5006640.1"/>
    <property type="molecule type" value="Genomic_DNA"/>
</dbReference>
<keyword evidence="1" id="KW-0812">Transmembrane</keyword>
<sequence>MSTLRSQLAAMPLVARFAVVCSTSALGVGGLVGLVLGLIAYPATAWFAVVEVGIPAGVLGALGGLLVGGAVVAVRKITHHR</sequence>
<organism evidence="2">
    <name type="scientific">freshwater metagenome</name>
    <dbReference type="NCBI Taxonomy" id="449393"/>
    <lineage>
        <taxon>unclassified sequences</taxon>
        <taxon>metagenomes</taxon>
        <taxon>ecological metagenomes</taxon>
    </lineage>
</organism>